<feature type="transmembrane region" description="Helical" evidence="1">
    <location>
        <begin position="15"/>
        <end position="36"/>
    </location>
</feature>
<dbReference type="InterPro" id="IPR005182">
    <property type="entry name" value="YdbS-like_PH"/>
</dbReference>
<dbReference type="RefSeq" id="WP_343759775.1">
    <property type="nucleotide sequence ID" value="NZ_BAAACG010000006.1"/>
</dbReference>
<evidence type="ECO:0000313" key="3">
    <source>
        <dbReference type="EMBL" id="GAA0736531.1"/>
    </source>
</evidence>
<dbReference type="PANTHER" id="PTHR34473:SF2">
    <property type="entry name" value="UPF0699 TRANSMEMBRANE PROTEIN YDBT"/>
    <property type="match status" value="1"/>
</dbReference>
<protein>
    <recommendedName>
        <fullName evidence="2">YdbS-like PH domain-containing protein</fullName>
    </recommendedName>
</protein>
<gene>
    <name evidence="3" type="ORF">GCM10008906_11630</name>
</gene>
<keyword evidence="1" id="KW-0812">Transmembrane</keyword>
<accession>A0ABP3UKM1</accession>
<evidence type="ECO:0000259" key="2">
    <source>
        <dbReference type="Pfam" id="PF03703"/>
    </source>
</evidence>
<keyword evidence="4" id="KW-1185">Reference proteome</keyword>
<reference evidence="4" key="1">
    <citation type="journal article" date="2019" name="Int. J. Syst. Evol. Microbiol.">
        <title>The Global Catalogue of Microorganisms (GCM) 10K type strain sequencing project: providing services to taxonomists for standard genome sequencing and annotation.</title>
        <authorList>
            <consortium name="The Broad Institute Genomics Platform"/>
            <consortium name="The Broad Institute Genome Sequencing Center for Infectious Disease"/>
            <person name="Wu L."/>
            <person name="Ma J."/>
        </authorList>
    </citation>
    <scope>NUCLEOTIDE SEQUENCE [LARGE SCALE GENOMIC DNA]</scope>
    <source>
        <strain evidence="4">JCM 1407</strain>
    </source>
</reference>
<name>A0ABP3UKM1_9CLOT</name>
<dbReference type="PANTHER" id="PTHR34473">
    <property type="entry name" value="UPF0699 TRANSMEMBRANE PROTEIN YDBS"/>
    <property type="match status" value="1"/>
</dbReference>
<feature type="transmembrane region" description="Helical" evidence="1">
    <location>
        <begin position="48"/>
        <end position="73"/>
    </location>
</feature>
<proteinExistence type="predicted"/>
<dbReference type="Proteomes" id="UP001501510">
    <property type="component" value="Unassembled WGS sequence"/>
</dbReference>
<sequence length="164" mass="19039">MNYNKLDKNAKKSWVISRGIAAVIITAILLGVKWFFTDKIHVKFFINGSFYINVIIGIIILFSVVDFILYPFIEYAQWKYIITNDKVEFSEGIYYIKTTIIPIVRIQHIKINQGPINKILNLADVHMYTAGGEHQIPNLSIEKANEISEYLKDKIKEKVDENDR</sequence>
<feature type="domain" description="YdbS-like PH" evidence="2">
    <location>
        <begin position="75"/>
        <end position="151"/>
    </location>
</feature>
<dbReference type="EMBL" id="BAAACG010000006">
    <property type="protein sequence ID" value="GAA0736531.1"/>
    <property type="molecule type" value="Genomic_DNA"/>
</dbReference>
<dbReference type="Pfam" id="PF03703">
    <property type="entry name" value="bPH_2"/>
    <property type="match status" value="1"/>
</dbReference>
<evidence type="ECO:0000313" key="4">
    <source>
        <dbReference type="Proteomes" id="UP001501510"/>
    </source>
</evidence>
<keyword evidence="1" id="KW-0472">Membrane</keyword>
<evidence type="ECO:0000256" key="1">
    <source>
        <dbReference type="SAM" id="Phobius"/>
    </source>
</evidence>
<comment type="caution">
    <text evidence="3">The sequence shown here is derived from an EMBL/GenBank/DDBJ whole genome shotgun (WGS) entry which is preliminary data.</text>
</comment>
<organism evidence="3 4">
    <name type="scientific">Clostridium oceanicum</name>
    <dbReference type="NCBI Taxonomy" id="1543"/>
    <lineage>
        <taxon>Bacteria</taxon>
        <taxon>Bacillati</taxon>
        <taxon>Bacillota</taxon>
        <taxon>Clostridia</taxon>
        <taxon>Eubacteriales</taxon>
        <taxon>Clostridiaceae</taxon>
        <taxon>Clostridium</taxon>
    </lineage>
</organism>
<keyword evidence="1" id="KW-1133">Transmembrane helix</keyword>